<proteinExistence type="evidence at transcript level"/>
<evidence type="ECO:0000313" key="1">
    <source>
        <dbReference type="EMBL" id="AAD00083.1"/>
    </source>
</evidence>
<name>Q9YP90_9VIRU</name>
<dbReference type="EMBL" id="U54575">
    <property type="protein sequence ID" value="AAD00083.1"/>
    <property type="molecule type" value="mRNA"/>
</dbReference>
<gene>
    <name evidence="1" type="primary">NSx</name>
</gene>
<organism evidence="1">
    <name type="scientific">Muleshoe hantavirus</name>
    <dbReference type="NCBI Taxonomy" id="47301"/>
    <lineage>
        <taxon>Viruses</taxon>
        <taxon>Riboviria</taxon>
        <taxon>Orthornavirae</taxon>
        <taxon>Negarnaviricota</taxon>
        <taxon>Polyploviricotina</taxon>
        <taxon>Bunyaviricetes</taxon>
        <taxon>Elliovirales</taxon>
        <taxon>Hantaviridae</taxon>
        <taxon>Mammantavirinae</taxon>
        <taxon>Orthohantavirus</taxon>
    </lineage>
</organism>
<reference evidence="1" key="1">
    <citation type="journal article" date="1996" name="Am. J. Trop. Med. Hyg.">
        <title>Cocirculation of multiple hantaviruses in Texas, with characterization of the small (S) genome of a previously undescribed virus of cotton rats (Sigmodon hispidus).</title>
        <authorList>
            <person name="Rawlings J.A."/>
            <person name="Torrez-Martinez N."/>
            <person name="Neill S.U."/>
            <person name="Moore G.M."/>
            <person name="Hicks B.N."/>
            <person name="Pichuantes S."/>
            <person name="Nguyen A."/>
            <person name="Bharadwaj M."/>
            <person name="Hjelle B."/>
        </authorList>
    </citation>
    <scope>NUCLEOTIDE SEQUENCE</scope>
    <source>
        <strain evidence="1">SH-Tx-339</strain>
    </source>
</reference>
<protein>
    <submittedName>
        <fullName evidence="1">Nonstructural protein</fullName>
    </submittedName>
</protein>
<accession>Q9YP90</accession>
<sequence length="76" mass="9209">MSSSWWQLNKSSKMPNEQWKWTPMMLTKAHYRADGQLCLHWRPNLVNSRDNWQILLQLRNWLQNLLIQQGLSLMTI</sequence>